<keyword evidence="10" id="KW-1185">Reference proteome</keyword>
<dbReference type="PANTHER" id="PTHR43000">
    <property type="entry name" value="DTDP-D-GLUCOSE 4,6-DEHYDRATASE-RELATED"/>
    <property type="match status" value="1"/>
</dbReference>
<feature type="domain" description="NAD(P)-binding" evidence="8">
    <location>
        <begin position="13"/>
        <end position="324"/>
    </location>
</feature>
<keyword evidence="6 7" id="KW-0456">Lyase</keyword>
<dbReference type="RefSeq" id="WP_068480067.1">
    <property type="nucleotide sequence ID" value="NZ_CP018760.1"/>
</dbReference>
<evidence type="ECO:0000313" key="10">
    <source>
        <dbReference type="Proteomes" id="UP000092164"/>
    </source>
</evidence>
<dbReference type="CDD" id="cd05246">
    <property type="entry name" value="dTDP_GD_SDR_e"/>
    <property type="match status" value="1"/>
</dbReference>
<dbReference type="OrthoDB" id="9801785at2"/>
<proteinExistence type="inferred from homology"/>
<dbReference type="KEGG" id="mart:BTR34_08435"/>
<sequence length="336" mass="37938">MLELPKENKTIVITGGAGFIGSNFIPFFLAKNPAINVLNIDKLTYAGSLDNLKEVQSNKRYAFIKGDICDFDLIKSVFEDFNITGVINFAAESHVDNSINSPHKFIKTNIEGTFNLLEVARHFWKGTNNRFHQISTDEVFGSLGDNGFFKEDSNYQPNSPYSASKASADFLVRSYHHTYGMNVVTSNCSNNYGPKQHDEKLIPTVIRTALGGKEIPIYGNGKNVRDWLYVIDHCKGIDTIYHRGKSGETYLLGGNNEIDNLSIAHKICNILDIKIPKENGSYNSQIKFVKDRLGHDYRYAVDATKASKNLNWTALEKFDIGLDKTIDWYLNKYHNI</sequence>
<name>A0A1B7ZE50_9FLAO</name>
<evidence type="ECO:0000256" key="1">
    <source>
        <dbReference type="ARBA" id="ARBA00001539"/>
    </source>
</evidence>
<evidence type="ECO:0000259" key="8">
    <source>
        <dbReference type="Pfam" id="PF16363"/>
    </source>
</evidence>
<dbReference type="SUPFAM" id="SSF51735">
    <property type="entry name" value="NAD(P)-binding Rossmann-fold domains"/>
    <property type="match status" value="1"/>
</dbReference>
<evidence type="ECO:0000256" key="2">
    <source>
        <dbReference type="ARBA" id="ARBA00001911"/>
    </source>
</evidence>
<organism evidence="9 10">
    <name type="scientific">Maribacter hydrothermalis</name>
    <dbReference type="NCBI Taxonomy" id="1836467"/>
    <lineage>
        <taxon>Bacteria</taxon>
        <taxon>Pseudomonadati</taxon>
        <taxon>Bacteroidota</taxon>
        <taxon>Flavobacteriia</taxon>
        <taxon>Flavobacteriales</taxon>
        <taxon>Flavobacteriaceae</taxon>
        <taxon>Maribacter</taxon>
    </lineage>
</organism>
<dbReference type="NCBIfam" id="TIGR01181">
    <property type="entry name" value="dTDP_gluc_dehyt"/>
    <property type="match status" value="1"/>
</dbReference>
<dbReference type="Proteomes" id="UP000092164">
    <property type="component" value="Unassembled WGS sequence"/>
</dbReference>
<dbReference type="InterPro" id="IPR016040">
    <property type="entry name" value="NAD(P)-bd_dom"/>
</dbReference>
<comment type="caution">
    <text evidence="9">The sequence shown here is derived from an EMBL/GenBank/DDBJ whole genome shotgun (WGS) entry which is preliminary data.</text>
</comment>
<gene>
    <name evidence="9" type="ORF">A9200_00085</name>
</gene>
<evidence type="ECO:0000256" key="6">
    <source>
        <dbReference type="ARBA" id="ARBA00023239"/>
    </source>
</evidence>
<evidence type="ECO:0000313" key="9">
    <source>
        <dbReference type="EMBL" id="OBR41824.1"/>
    </source>
</evidence>
<dbReference type="EMBL" id="LZFP01000001">
    <property type="protein sequence ID" value="OBR41824.1"/>
    <property type="molecule type" value="Genomic_DNA"/>
</dbReference>
<dbReference type="GO" id="GO:0008460">
    <property type="term" value="F:dTDP-glucose 4,6-dehydratase activity"/>
    <property type="evidence" value="ECO:0007669"/>
    <property type="project" value="UniProtKB-EC"/>
</dbReference>
<dbReference type="Gene3D" id="3.40.50.720">
    <property type="entry name" value="NAD(P)-binding Rossmann-like Domain"/>
    <property type="match status" value="1"/>
</dbReference>
<dbReference type="GO" id="GO:0009225">
    <property type="term" value="P:nucleotide-sugar metabolic process"/>
    <property type="evidence" value="ECO:0007669"/>
    <property type="project" value="InterPro"/>
</dbReference>
<evidence type="ECO:0000256" key="3">
    <source>
        <dbReference type="ARBA" id="ARBA00008178"/>
    </source>
</evidence>
<evidence type="ECO:0000256" key="4">
    <source>
        <dbReference type="ARBA" id="ARBA00011990"/>
    </source>
</evidence>
<dbReference type="InterPro" id="IPR036291">
    <property type="entry name" value="NAD(P)-bd_dom_sf"/>
</dbReference>
<reference evidence="10" key="1">
    <citation type="submission" date="2016-06" db="EMBL/GenBank/DDBJ databases">
        <authorList>
            <person name="Zhan P."/>
        </authorList>
    </citation>
    <scope>NUCLEOTIDE SEQUENCE [LARGE SCALE GENOMIC DNA]</scope>
    <source>
        <strain evidence="10">T28</strain>
    </source>
</reference>
<comment type="catalytic activity">
    <reaction evidence="1 7">
        <text>dTDP-alpha-D-glucose = dTDP-4-dehydro-6-deoxy-alpha-D-glucose + H2O</text>
        <dbReference type="Rhea" id="RHEA:17221"/>
        <dbReference type="ChEBI" id="CHEBI:15377"/>
        <dbReference type="ChEBI" id="CHEBI:57477"/>
        <dbReference type="ChEBI" id="CHEBI:57649"/>
        <dbReference type="EC" id="4.2.1.46"/>
    </reaction>
</comment>
<evidence type="ECO:0000256" key="7">
    <source>
        <dbReference type="RuleBase" id="RU004473"/>
    </source>
</evidence>
<dbReference type="Gene3D" id="3.90.25.10">
    <property type="entry name" value="UDP-galactose 4-epimerase, domain 1"/>
    <property type="match status" value="1"/>
</dbReference>
<dbReference type="AlphaFoldDB" id="A0A1B7ZE50"/>
<dbReference type="InterPro" id="IPR005888">
    <property type="entry name" value="dTDP_Gluc_deHydtase"/>
</dbReference>
<accession>A0A1B7ZE50</accession>
<dbReference type="Pfam" id="PF16363">
    <property type="entry name" value="GDP_Man_Dehyd"/>
    <property type="match status" value="1"/>
</dbReference>
<dbReference type="EC" id="4.2.1.46" evidence="4 7"/>
<keyword evidence="5" id="KW-0520">NAD</keyword>
<dbReference type="STRING" id="1836467.BTR34_08435"/>
<comment type="cofactor">
    <cofactor evidence="2 7">
        <name>NAD(+)</name>
        <dbReference type="ChEBI" id="CHEBI:57540"/>
    </cofactor>
</comment>
<protein>
    <recommendedName>
        <fullName evidence="4 7">dTDP-glucose 4,6-dehydratase</fullName>
        <ecNumber evidence="4 7">4.2.1.46</ecNumber>
    </recommendedName>
</protein>
<evidence type="ECO:0000256" key="5">
    <source>
        <dbReference type="ARBA" id="ARBA00023027"/>
    </source>
</evidence>
<comment type="similarity">
    <text evidence="3 7">Belongs to the NAD(P)-dependent epimerase/dehydratase family. dTDP-glucose dehydratase subfamily.</text>
</comment>